<name>A0ABW7WNH0_9NOCA</name>
<evidence type="ECO:0000313" key="4">
    <source>
        <dbReference type="Proteomes" id="UP001611450"/>
    </source>
</evidence>
<feature type="region of interest" description="Disordered" evidence="1">
    <location>
        <begin position="87"/>
        <end position="117"/>
    </location>
</feature>
<dbReference type="Proteomes" id="UP001611450">
    <property type="component" value="Unassembled WGS sequence"/>
</dbReference>
<dbReference type="RefSeq" id="WP_396947920.1">
    <property type="nucleotide sequence ID" value="NZ_JBIRXV010000005.1"/>
</dbReference>
<evidence type="ECO:0000313" key="3">
    <source>
        <dbReference type="EMBL" id="MFI2323272.1"/>
    </source>
</evidence>
<comment type="caution">
    <text evidence="3">The sequence shown here is derived from an EMBL/GenBank/DDBJ whole genome shotgun (WGS) entry which is preliminary data.</text>
</comment>
<feature type="region of interest" description="Disordered" evidence="1">
    <location>
        <begin position="149"/>
        <end position="168"/>
    </location>
</feature>
<gene>
    <name evidence="3" type="ORF">ACH47G_22530</name>
</gene>
<keyword evidence="2" id="KW-1133">Transmembrane helix</keyword>
<organism evidence="3 4">
    <name type="scientific">Nocardia beijingensis</name>
    <dbReference type="NCBI Taxonomy" id="95162"/>
    <lineage>
        <taxon>Bacteria</taxon>
        <taxon>Bacillati</taxon>
        <taxon>Actinomycetota</taxon>
        <taxon>Actinomycetes</taxon>
        <taxon>Mycobacteriales</taxon>
        <taxon>Nocardiaceae</taxon>
        <taxon>Nocardia</taxon>
    </lineage>
</organism>
<keyword evidence="2" id="KW-0812">Transmembrane</keyword>
<accession>A0ABW7WNH0</accession>
<evidence type="ECO:0000256" key="1">
    <source>
        <dbReference type="SAM" id="MobiDB-lite"/>
    </source>
</evidence>
<proteinExistence type="predicted"/>
<evidence type="ECO:0008006" key="5">
    <source>
        <dbReference type="Google" id="ProtNLM"/>
    </source>
</evidence>
<dbReference type="EMBL" id="JBIRXV010000005">
    <property type="protein sequence ID" value="MFI2323272.1"/>
    <property type="molecule type" value="Genomic_DNA"/>
</dbReference>
<feature type="transmembrane region" description="Helical" evidence="2">
    <location>
        <begin position="127"/>
        <end position="147"/>
    </location>
</feature>
<evidence type="ECO:0000256" key="2">
    <source>
        <dbReference type="SAM" id="Phobius"/>
    </source>
</evidence>
<protein>
    <recommendedName>
        <fullName evidence="5">Anti-sigma factor</fullName>
    </recommendedName>
</protein>
<keyword evidence="2" id="KW-0472">Membrane</keyword>
<keyword evidence="4" id="KW-1185">Reference proteome</keyword>
<reference evidence="3 4" key="1">
    <citation type="submission" date="2024-10" db="EMBL/GenBank/DDBJ databases">
        <title>The Natural Products Discovery Center: Release of the First 8490 Sequenced Strains for Exploring Actinobacteria Biosynthetic Diversity.</title>
        <authorList>
            <person name="Kalkreuter E."/>
            <person name="Kautsar S.A."/>
            <person name="Yang D."/>
            <person name="Bader C.D."/>
            <person name="Teijaro C.N."/>
            <person name="Fluegel L."/>
            <person name="Davis C.M."/>
            <person name="Simpson J.R."/>
            <person name="Lauterbach L."/>
            <person name="Steele A.D."/>
            <person name="Gui C."/>
            <person name="Meng S."/>
            <person name="Li G."/>
            <person name="Viehrig K."/>
            <person name="Ye F."/>
            <person name="Su P."/>
            <person name="Kiefer A.F."/>
            <person name="Nichols A."/>
            <person name="Cepeda A.J."/>
            <person name="Yan W."/>
            <person name="Fan B."/>
            <person name="Jiang Y."/>
            <person name="Adhikari A."/>
            <person name="Zheng C.-J."/>
            <person name="Schuster L."/>
            <person name="Cowan T.M."/>
            <person name="Smanski M.J."/>
            <person name="Chevrette M.G."/>
            <person name="De Carvalho L.P.S."/>
            <person name="Shen B."/>
        </authorList>
    </citation>
    <scope>NUCLEOTIDE SEQUENCE [LARGE SCALE GENOMIC DNA]</scope>
    <source>
        <strain evidence="3 4">NPDC019626</strain>
    </source>
</reference>
<sequence>MATESVPEPPFTPELLADLHAGNVTPEQREQLWPIVSRDQEAVRYLHALDDVSAELRALGRDERIVHAMPEDVAARLARFVDELEPPDGATVHELPPQQVSENPHRTDVSGSDPVDSAERRHGRFRWFAAAAAAIVAVVGAGVWVSATRGGDDPASTAQPTTGTGTDDWGDDLTATVALGALGRHNVTGALAGSDALERCVRANGLDRTILGSTDIRFQGGNAVLILLTGPQQPEITAVGRPPKITALVVGTGCGTGDPQRKALQDIG</sequence>